<feature type="signal peptide" evidence="1">
    <location>
        <begin position="1"/>
        <end position="19"/>
    </location>
</feature>
<organism evidence="2 3">
    <name type="scientific">Rangifer tarandus platyrhynchus</name>
    <name type="common">Svalbard reindeer</name>
    <dbReference type="NCBI Taxonomy" id="3082113"/>
    <lineage>
        <taxon>Eukaryota</taxon>
        <taxon>Metazoa</taxon>
        <taxon>Chordata</taxon>
        <taxon>Craniata</taxon>
        <taxon>Vertebrata</taxon>
        <taxon>Euteleostomi</taxon>
        <taxon>Mammalia</taxon>
        <taxon>Eutheria</taxon>
        <taxon>Laurasiatheria</taxon>
        <taxon>Artiodactyla</taxon>
        <taxon>Ruminantia</taxon>
        <taxon>Pecora</taxon>
        <taxon>Cervidae</taxon>
        <taxon>Odocoileinae</taxon>
        <taxon>Rangifer</taxon>
    </lineage>
</organism>
<accession>A0ABN8XZ84</accession>
<evidence type="ECO:0000313" key="3">
    <source>
        <dbReference type="Proteomes" id="UP001176941"/>
    </source>
</evidence>
<keyword evidence="1" id="KW-0732">Signal</keyword>
<gene>
    <name evidence="2" type="ORF">MRATA1EN1_LOCUS3400</name>
</gene>
<evidence type="ECO:0008006" key="4">
    <source>
        <dbReference type="Google" id="ProtNLM"/>
    </source>
</evidence>
<feature type="chain" id="PRO_5045747466" description="Secreted protein" evidence="1">
    <location>
        <begin position="20"/>
        <end position="121"/>
    </location>
</feature>
<sequence>MLTPCLTWLLLNSALHTSALPMWTDCFPGTPNSPRLRAFILAVPLTQWFSSPPSVGYSTTLLTAVTLWTPDAVDLFMFRVSTSTEGLAGGTFLFPLLYSLLTPRTALTTGMTYHKHTLLRG</sequence>
<evidence type="ECO:0000256" key="1">
    <source>
        <dbReference type="SAM" id="SignalP"/>
    </source>
</evidence>
<proteinExistence type="predicted"/>
<evidence type="ECO:0000313" key="2">
    <source>
        <dbReference type="EMBL" id="CAI9154438.1"/>
    </source>
</evidence>
<dbReference type="EMBL" id="OX459947">
    <property type="protein sequence ID" value="CAI9154438.1"/>
    <property type="molecule type" value="Genomic_DNA"/>
</dbReference>
<dbReference type="Proteomes" id="UP001176941">
    <property type="component" value="Chromosome 11"/>
</dbReference>
<keyword evidence="3" id="KW-1185">Reference proteome</keyword>
<name>A0ABN8XZ84_RANTA</name>
<protein>
    <recommendedName>
        <fullName evidence="4">Secreted protein</fullName>
    </recommendedName>
</protein>
<reference evidence="2" key="1">
    <citation type="submission" date="2023-04" db="EMBL/GenBank/DDBJ databases">
        <authorList>
            <consortium name="ELIXIR-Norway"/>
        </authorList>
    </citation>
    <scope>NUCLEOTIDE SEQUENCE [LARGE SCALE GENOMIC DNA]</scope>
</reference>